<protein>
    <submittedName>
        <fullName evidence="1">Uncharacterized protein</fullName>
    </submittedName>
</protein>
<proteinExistence type="predicted"/>
<organism evidence="1 2">
    <name type="scientific">Paraburkholderia ribeironis</name>
    <dbReference type="NCBI Taxonomy" id="1247936"/>
    <lineage>
        <taxon>Bacteria</taxon>
        <taxon>Pseudomonadati</taxon>
        <taxon>Pseudomonadota</taxon>
        <taxon>Betaproteobacteria</taxon>
        <taxon>Burkholderiales</taxon>
        <taxon>Burkholderiaceae</taxon>
        <taxon>Paraburkholderia</taxon>
    </lineage>
</organism>
<gene>
    <name evidence="1" type="ORF">BN2475_140054</name>
</gene>
<dbReference type="AlphaFoldDB" id="A0A1N7RSV9"/>
<sequence length="48" mass="5318">MANTARKGGLLACPRYLHHNAQGLFDFSAPALGDITAPFFWNVVPFKR</sequence>
<evidence type="ECO:0000313" key="1">
    <source>
        <dbReference type="EMBL" id="SIT38188.1"/>
    </source>
</evidence>
<name>A0A1N7RSV9_9BURK</name>
<reference evidence="1 2" key="1">
    <citation type="submission" date="2016-12" db="EMBL/GenBank/DDBJ databases">
        <authorList>
            <person name="Song W.-J."/>
            <person name="Kurnit D.M."/>
        </authorList>
    </citation>
    <scope>NUCLEOTIDE SEQUENCE [LARGE SCALE GENOMIC DNA]</scope>
    <source>
        <strain evidence="1 2">STM7296</strain>
    </source>
</reference>
<dbReference type="Proteomes" id="UP000187012">
    <property type="component" value="Unassembled WGS sequence"/>
</dbReference>
<dbReference type="EMBL" id="CYGX02000014">
    <property type="protein sequence ID" value="SIT38188.1"/>
    <property type="molecule type" value="Genomic_DNA"/>
</dbReference>
<evidence type="ECO:0000313" key="2">
    <source>
        <dbReference type="Proteomes" id="UP000187012"/>
    </source>
</evidence>
<keyword evidence="2" id="KW-1185">Reference proteome</keyword>
<accession>A0A1N7RSV9</accession>